<dbReference type="EMBL" id="LBWP01000019">
    <property type="protein sequence ID" value="KKR10442.1"/>
    <property type="molecule type" value="Genomic_DNA"/>
</dbReference>
<accession>A0A0G0R9Q3</accession>
<sequence length="305" mass="34617">MDNREKAENKISFQSVDVKADVDTNSTSTAPEIYNDHLKNRKALLTKMFAIVFIVIAVVSVTHFLIDYYKNNLSPDAILRKSYANFLTSRRLKYKGTAKVAFSYSDMDEKLDAGNFGVYSLLKSSSSSENTLEIQGEHDVQESSVNGNLLLTWNVSENKLFTVDAKYEGGKLNYKVTPYQYSGLVDESIVNSYEQIDLSDLLKKILGNEGFANFEKIKSDDIQLEKVEFFRDDVVDGVTTYHYKVKLNLRGELEKLVGTLNGRQMDLWVSKKDLQIVRSEASFEFENIGSEGNGMNIYSDIRFVN</sequence>
<evidence type="ECO:0000256" key="1">
    <source>
        <dbReference type="SAM" id="Phobius"/>
    </source>
</evidence>
<organism evidence="2 3">
    <name type="scientific">Candidatus Woesebacteria bacterium GW2011_GWA1_39_21</name>
    <dbReference type="NCBI Taxonomy" id="1618550"/>
    <lineage>
        <taxon>Bacteria</taxon>
        <taxon>Candidatus Woeseibacteriota</taxon>
    </lineage>
</organism>
<evidence type="ECO:0000313" key="2">
    <source>
        <dbReference type="EMBL" id="KKR10442.1"/>
    </source>
</evidence>
<name>A0A0G0R9Q3_9BACT</name>
<gene>
    <name evidence="2" type="ORF">UT39_C0019G0009</name>
</gene>
<evidence type="ECO:0000313" key="3">
    <source>
        <dbReference type="Proteomes" id="UP000034246"/>
    </source>
</evidence>
<reference evidence="2 3" key="1">
    <citation type="journal article" date="2015" name="Nature">
        <title>rRNA introns, odd ribosomes, and small enigmatic genomes across a large radiation of phyla.</title>
        <authorList>
            <person name="Brown C.T."/>
            <person name="Hug L.A."/>
            <person name="Thomas B.C."/>
            <person name="Sharon I."/>
            <person name="Castelle C.J."/>
            <person name="Singh A."/>
            <person name="Wilkins M.J."/>
            <person name="Williams K.H."/>
            <person name="Banfield J.F."/>
        </authorList>
    </citation>
    <scope>NUCLEOTIDE SEQUENCE [LARGE SCALE GENOMIC DNA]</scope>
</reference>
<dbReference type="Proteomes" id="UP000034246">
    <property type="component" value="Unassembled WGS sequence"/>
</dbReference>
<feature type="transmembrane region" description="Helical" evidence="1">
    <location>
        <begin position="48"/>
        <end position="66"/>
    </location>
</feature>
<keyword evidence="1" id="KW-0812">Transmembrane</keyword>
<keyword evidence="1" id="KW-1133">Transmembrane helix</keyword>
<protein>
    <submittedName>
        <fullName evidence="2">Uncharacterized protein</fullName>
    </submittedName>
</protein>
<comment type="caution">
    <text evidence="2">The sequence shown here is derived from an EMBL/GenBank/DDBJ whole genome shotgun (WGS) entry which is preliminary data.</text>
</comment>
<keyword evidence="1" id="KW-0472">Membrane</keyword>
<proteinExistence type="predicted"/>
<dbReference type="AlphaFoldDB" id="A0A0G0R9Q3"/>
<dbReference type="STRING" id="1618550.UT39_C0019G0009"/>